<feature type="region of interest" description="Disordered" evidence="1">
    <location>
        <begin position="111"/>
        <end position="141"/>
    </location>
</feature>
<dbReference type="EMBL" id="MCFJ01000003">
    <property type="protein sequence ID" value="ORY68491.1"/>
    <property type="molecule type" value="Genomic_DNA"/>
</dbReference>
<gene>
    <name evidence="2" type="ORF">BCR38DRAFT_481978</name>
</gene>
<proteinExistence type="predicted"/>
<dbReference type="AlphaFoldDB" id="A0A1Y2EAA1"/>
<feature type="compositionally biased region" description="Basic and acidic residues" evidence="1">
    <location>
        <begin position="84"/>
        <end position="94"/>
    </location>
</feature>
<sequence>MTYIEIFKIKYLFAQELVRGWARTKINLDIHNKRTDRPFSSDQGNMVAFEQPKRDGQDESQLNSTALTEQIRALQIRLSQEGPSDQRHQTDDSRTIYQPQQPWGYQPLVHQAQGNTDMSRGIPRQGQLYDYETRQRRPYPN</sequence>
<accession>A0A1Y2EAA1</accession>
<feature type="region of interest" description="Disordered" evidence="1">
    <location>
        <begin position="77"/>
        <end position="99"/>
    </location>
</feature>
<evidence type="ECO:0000313" key="3">
    <source>
        <dbReference type="Proteomes" id="UP000193689"/>
    </source>
</evidence>
<name>A0A1Y2EAA1_9PEZI</name>
<evidence type="ECO:0000256" key="1">
    <source>
        <dbReference type="SAM" id="MobiDB-lite"/>
    </source>
</evidence>
<organism evidence="2 3">
    <name type="scientific">Pseudomassariella vexata</name>
    <dbReference type="NCBI Taxonomy" id="1141098"/>
    <lineage>
        <taxon>Eukaryota</taxon>
        <taxon>Fungi</taxon>
        <taxon>Dikarya</taxon>
        <taxon>Ascomycota</taxon>
        <taxon>Pezizomycotina</taxon>
        <taxon>Sordariomycetes</taxon>
        <taxon>Xylariomycetidae</taxon>
        <taxon>Amphisphaeriales</taxon>
        <taxon>Pseudomassariaceae</taxon>
        <taxon>Pseudomassariella</taxon>
    </lineage>
</organism>
<evidence type="ECO:0000313" key="2">
    <source>
        <dbReference type="EMBL" id="ORY68491.1"/>
    </source>
</evidence>
<reference evidence="2 3" key="1">
    <citation type="submission" date="2016-07" db="EMBL/GenBank/DDBJ databases">
        <title>Pervasive Adenine N6-methylation of Active Genes in Fungi.</title>
        <authorList>
            <consortium name="DOE Joint Genome Institute"/>
            <person name="Mondo S.J."/>
            <person name="Dannebaum R.O."/>
            <person name="Kuo R.C."/>
            <person name="Labutti K."/>
            <person name="Haridas S."/>
            <person name="Kuo A."/>
            <person name="Salamov A."/>
            <person name="Ahrendt S.R."/>
            <person name="Lipzen A."/>
            <person name="Sullivan W."/>
            <person name="Andreopoulos W.B."/>
            <person name="Clum A."/>
            <person name="Lindquist E."/>
            <person name="Daum C."/>
            <person name="Ramamoorthy G.K."/>
            <person name="Gryganskyi A."/>
            <person name="Culley D."/>
            <person name="Magnuson J.K."/>
            <person name="James T.Y."/>
            <person name="O'Malley M.A."/>
            <person name="Stajich J.E."/>
            <person name="Spatafora J.W."/>
            <person name="Visel A."/>
            <person name="Grigoriev I.V."/>
        </authorList>
    </citation>
    <scope>NUCLEOTIDE SEQUENCE [LARGE SCALE GENOMIC DNA]</scope>
    <source>
        <strain evidence="2 3">CBS 129021</strain>
    </source>
</reference>
<feature type="region of interest" description="Disordered" evidence="1">
    <location>
        <begin position="35"/>
        <end position="63"/>
    </location>
</feature>
<dbReference type="RefSeq" id="XP_040718778.1">
    <property type="nucleotide sequence ID" value="XM_040863443.1"/>
</dbReference>
<dbReference type="Proteomes" id="UP000193689">
    <property type="component" value="Unassembled WGS sequence"/>
</dbReference>
<comment type="caution">
    <text evidence="2">The sequence shown here is derived from an EMBL/GenBank/DDBJ whole genome shotgun (WGS) entry which is preliminary data.</text>
</comment>
<protein>
    <submittedName>
        <fullName evidence="2">Uncharacterized protein</fullName>
    </submittedName>
</protein>
<dbReference type="GeneID" id="63779655"/>
<dbReference type="InParanoid" id="A0A1Y2EAA1"/>
<keyword evidence="3" id="KW-1185">Reference proteome</keyword>